<dbReference type="AlphaFoldDB" id="J7TUE7"/>
<keyword evidence="3" id="KW-1185">Reference proteome</keyword>
<dbReference type="EMBL" id="ALIF01000006">
    <property type="protein sequence ID" value="EJO15613.1"/>
    <property type="molecule type" value="Genomic_DNA"/>
</dbReference>
<dbReference type="PATRIC" id="fig|1200793.3.peg.1600"/>
<dbReference type="PANTHER" id="PTHR42831">
    <property type="entry name" value="FE-S PROTEIN MATURATION AUXILIARY FACTOR YITW"/>
    <property type="match status" value="1"/>
</dbReference>
<dbReference type="InterPro" id="IPR034904">
    <property type="entry name" value="FSCA_dom_sf"/>
</dbReference>
<evidence type="ECO:0000313" key="2">
    <source>
        <dbReference type="EMBL" id="EJO15613.1"/>
    </source>
</evidence>
<dbReference type="SUPFAM" id="SSF117916">
    <property type="entry name" value="Fe-S cluster assembly (FSCA) domain-like"/>
    <property type="match status" value="1"/>
</dbReference>
<sequence length="154" mass="17645">MLLYSLTKASYCHPRLKKALNYAIINKSKIERMSPMKNFRDDIKVNDLAQPFLEPIVEQMTTVFDPEIELDIYNLGLIYEITVDENGHCYFLMTFTDTGCGCEETMPYEIAEKLKSIDGINSVKVETTYSPVWKMTRISRYGRIALGISPRGGK</sequence>
<organism evidence="2 3">
    <name type="scientific">Streptococcus salivarius K12</name>
    <dbReference type="NCBI Taxonomy" id="1200793"/>
    <lineage>
        <taxon>Bacteria</taxon>
        <taxon>Bacillati</taxon>
        <taxon>Bacillota</taxon>
        <taxon>Bacilli</taxon>
        <taxon>Lactobacillales</taxon>
        <taxon>Streptococcaceae</taxon>
        <taxon>Streptococcus</taxon>
    </lineage>
</organism>
<gene>
    <name evidence="2" type="ORF">RSSL_00744</name>
</gene>
<dbReference type="Gene3D" id="3.30.300.130">
    <property type="entry name" value="Fe-S cluster assembly (FSCA)"/>
    <property type="match status" value="1"/>
</dbReference>
<name>J7TUE7_STRSL</name>
<comment type="caution">
    <text evidence="2">The sequence shown here is derived from an EMBL/GenBank/DDBJ whole genome shotgun (WGS) entry which is preliminary data.</text>
</comment>
<dbReference type="PANTHER" id="PTHR42831:SF1">
    <property type="entry name" value="FE-S PROTEIN MATURATION AUXILIARY FACTOR YITW"/>
    <property type="match status" value="1"/>
</dbReference>
<evidence type="ECO:0000259" key="1">
    <source>
        <dbReference type="Pfam" id="PF01883"/>
    </source>
</evidence>
<protein>
    <submittedName>
        <fullName evidence="2">Putative cytosolic protein</fullName>
    </submittedName>
</protein>
<dbReference type="Proteomes" id="UP000006983">
    <property type="component" value="Unassembled WGS sequence"/>
</dbReference>
<reference evidence="2 3" key="1">
    <citation type="journal article" date="2012" name="J. Bacteriol.">
        <title>Genome Sequence of the Lantibiotic Bacteriocin Producer Streptococcus salivarius Strain K12.</title>
        <authorList>
            <person name="Barretto C."/>
            <person name="Alvarez-Martin P."/>
            <person name="Foata F."/>
            <person name="Renault P."/>
            <person name="Berger B."/>
        </authorList>
    </citation>
    <scope>NUCLEOTIDE SEQUENCE [LARGE SCALE GENOMIC DNA]</scope>
    <source>
        <strain evidence="2 3">K12</strain>
    </source>
</reference>
<dbReference type="Pfam" id="PF01883">
    <property type="entry name" value="FeS_assembly_P"/>
    <property type="match status" value="1"/>
</dbReference>
<dbReference type="InterPro" id="IPR002744">
    <property type="entry name" value="MIP18-like"/>
</dbReference>
<proteinExistence type="predicted"/>
<dbReference type="InterPro" id="IPR052339">
    <property type="entry name" value="Fe-S_Maturation_MIP18"/>
</dbReference>
<feature type="domain" description="MIP18 family-like" evidence="1">
    <location>
        <begin position="56"/>
        <end position="126"/>
    </location>
</feature>
<accession>J7TUE7</accession>
<evidence type="ECO:0000313" key="3">
    <source>
        <dbReference type="Proteomes" id="UP000006983"/>
    </source>
</evidence>